<feature type="domain" description="SecDF P1 head subdomain" evidence="2">
    <location>
        <begin position="97"/>
        <end position="182"/>
    </location>
</feature>
<dbReference type="Pfam" id="PF22599">
    <property type="entry name" value="SecDF_P1_head"/>
    <property type="match status" value="1"/>
</dbReference>
<gene>
    <name evidence="3" type="ORF">D5H75_13490</name>
</gene>
<sequence>MRRDEAPGGADRGVTVALLLGAVAALTVAVVVAVVAFVLARDPSVPLGAARNTTHALQTPLTVAPVTGSYPGACSGGGAPDLTGATCYQLGQGITINAVEKIAVEPAQGGHHNVVILLPPDGRDQLARLTGQNVKRKIAIAAGGRVVTAATVDEQIVTGNLTISGSFTRPEAQALLAQLLSGTAS</sequence>
<protein>
    <recommendedName>
        <fullName evidence="2">SecDF P1 head subdomain domain-containing protein</fullName>
    </recommendedName>
</protein>
<dbReference type="Gene3D" id="3.30.1360.200">
    <property type="match status" value="1"/>
</dbReference>
<comment type="caution">
    <text evidence="3">The sequence shown here is derived from an EMBL/GenBank/DDBJ whole genome shotgun (WGS) entry which is preliminary data.</text>
</comment>
<dbReference type="EMBL" id="QZEY01000004">
    <property type="protein sequence ID" value="RJL32532.1"/>
    <property type="molecule type" value="Genomic_DNA"/>
</dbReference>
<dbReference type="OrthoDB" id="3481733at2"/>
<keyword evidence="1" id="KW-0812">Transmembrane</keyword>
<accession>A0A3A4B526</accession>
<feature type="transmembrane region" description="Helical" evidence="1">
    <location>
        <begin position="16"/>
        <end position="40"/>
    </location>
</feature>
<evidence type="ECO:0000313" key="4">
    <source>
        <dbReference type="Proteomes" id="UP000265768"/>
    </source>
</evidence>
<proteinExistence type="predicted"/>
<organism evidence="3 4">
    <name type="scientific">Bailinhaonella thermotolerans</name>
    <dbReference type="NCBI Taxonomy" id="1070861"/>
    <lineage>
        <taxon>Bacteria</taxon>
        <taxon>Bacillati</taxon>
        <taxon>Actinomycetota</taxon>
        <taxon>Actinomycetes</taxon>
        <taxon>Streptosporangiales</taxon>
        <taxon>Streptosporangiaceae</taxon>
        <taxon>Bailinhaonella</taxon>
    </lineage>
</organism>
<dbReference type="RefSeq" id="WP_119926781.1">
    <property type="nucleotide sequence ID" value="NZ_QZEY01000004.1"/>
</dbReference>
<evidence type="ECO:0000256" key="1">
    <source>
        <dbReference type="SAM" id="Phobius"/>
    </source>
</evidence>
<evidence type="ECO:0000259" key="2">
    <source>
        <dbReference type="Pfam" id="PF22599"/>
    </source>
</evidence>
<dbReference type="InterPro" id="IPR054384">
    <property type="entry name" value="SecDF_P1_head"/>
</dbReference>
<keyword evidence="1" id="KW-0472">Membrane</keyword>
<keyword evidence="1" id="KW-1133">Transmembrane helix</keyword>
<evidence type="ECO:0000313" key="3">
    <source>
        <dbReference type="EMBL" id="RJL32532.1"/>
    </source>
</evidence>
<reference evidence="3 4" key="1">
    <citation type="submission" date="2018-09" db="EMBL/GenBank/DDBJ databases">
        <title>YIM 75507 draft genome.</title>
        <authorList>
            <person name="Tang S."/>
            <person name="Feng Y."/>
        </authorList>
    </citation>
    <scope>NUCLEOTIDE SEQUENCE [LARGE SCALE GENOMIC DNA]</scope>
    <source>
        <strain evidence="3 4">YIM 75507</strain>
    </source>
</reference>
<keyword evidence="4" id="KW-1185">Reference proteome</keyword>
<dbReference type="Proteomes" id="UP000265768">
    <property type="component" value="Unassembled WGS sequence"/>
</dbReference>
<name>A0A3A4B526_9ACTN</name>
<dbReference type="AlphaFoldDB" id="A0A3A4B526"/>